<feature type="transmembrane region" description="Helical" evidence="1">
    <location>
        <begin position="235"/>
        <end position="254"/>
    </location>
</feature>
<feature type="transmembrane region" description="Helical" evidence="1">
    <location>
        <begin position="583"/>
        <end position="602"/>
    </location>
</feature>
<feature type="transmembrane region" description="Helical" evidence="1">
    <location>
        <begin position="77"/>
        <end position="98"/>
    </location>
</feature>
<feature type="transmembrane region" description="Helical" evidence="1">
    <location>
        <begin position="7"/>
        <end position="25"/>
    </location>
</feature>
<dbReference type="InterPro" id="IPR052724">
    <property type="entry name" value="GT117_domain-containing"/>
</dbReference>
<feature type="transmembrane region" description="Helical" evidence="1">
    <location>
        <begin position="274"/>
        <end position="296"/>
    </location>
</feature>
<sequence>MREFQKLNNLTGWAVFAVATLVYLLTIEPTASFWDCGEFIACSYKLQVPHPPGAPFFLLVGRLFSLFAFGDVTKVAFWVNVVSALSSSFTILFLFWTITLLARKVVLMPQVSGTPLKTNPAAVSDENMTTGQKIAVLGSGVVGALACTFSDSFWFSAVEAEVYAMSSLFTAMVFWAILKWENVADHPDSDRWLILIAYLMGLSIGVHLLNLVTIPALAFVYYFRKYHGQVTTGGVIVTLGISALILGIILVGVIPGLPSVAGSFEIFFVNSIGLPFGSGIIFFVLLFIGALVYGIFYSIQKKKHLLNTALLSLVFILIGYASYGIIVVRSNYNPPIDENDPENIISFVSYLKREQYGDRPLLYGPQFTAKLEDQVAGAPLYRKAENEYVIYDYKTENKFDKSHYSLLPRIYSNRPDHVEAYKQWVNLPPNDGRPSFGSNLAFLFKYQIGFMYWRYFMWNFAGRESDIQNAGWLLPWDSAKNLPDVLKHNKARNQFYLLPLLLGVLGLVFQINRRGRDAFIVGLLFFFTGIAIVLYLNQPPVEPRERDYTFAGSFYAFCIWIGLGVLAVWDYLGKVLKGDVPRAAAALAICAVVPLLMGFVGWDDHDRSNRYHSVDSAKNLLNSCAPNAILFTGGDNDTFPLWYVQEVEGFRTDVRVCNLSLLNTDWYIKQMKMQAYDSDPLPISLDFDEFIQGKNDYLPFVENPRVPQSGLNLQQYIKLVKEDNPAIMVRSTRGEQISTLPSKRFTLPIDVEKVKSLGFLNASETNRLEDRMSWTFDRGALEKKDLIILDMIATSNWERPIYFSSTLSPSNYLNLREFMRVEGLAYRLTPVRTQGASDGEVDTDLMYTNMMENFFYRELADSSVYYDENYQRFILNLRGSFFRLASQLFAENKKDKAKEAINFCLNTMPDSSFPYDFYIPQFIPLMIQLGEEERAMQIAEQIGNRAQKELAYYTQYKPNMDREIRYQLYMLSQLARGLQSQGKAEEAQKYNQLLQQYGRF</sequence>
<dbReference type="InterPro" id="IPR021280">
    <property type="entry name" value="TMEM260-like"/>
</dbReference>
<evidence type="ECO:0008006" key="4">
    <source>
        <dbReference type="Google" id="ProtNLM"/>
    </source>
</evidence>
<keyword evidence="3" id="KW-1185">Reference proteome</keyword>
<feature type="transmembrane region" description="Helical" evidence="1">
    <location>
        <begin position="548"/>
        <end position="571"/>
    </location>
</feature>
<dbReference type="PANTHER" id="PTHR16214">
    <property type="entry name" value="TRANSMEMBRANE PROTEIN 260"/>
    <property type="match status" value="1"/>
</dbReference>
<dbReference type="AlphaFoldDB" id="A0A1G9JBK1"/>
<evidence type="ECO:0000256" key="1">
    <source>
        <dbReference type="SAM" id="Phobius"/>
    </source>
</evidence>
<feature type="transmembrane region" description="Helical" evidence="1">
    <location>
        <begin position="134"/>
        <end position="155"/>
    </location>
</feature>
<dbReference type="STRING" id="1075417.SAMN05421823_105270"/>
<dbReference type="Pfam" id="PF11028">
    <property type="entry name" value="TMEM260-like"/>
    <property type="match status" value="1"/>
</dbReference>
<feature type="transmembrane region" description="Helical" evidence="1">
    <location>
        <begin position="162"/>
        <end position="180"/>
    </location>
</feature>
<feature type="transmembrane region" description="Helical" evidence="1">
    <location>
        <begin position="518"/>
        <end position="536"/>
    </location>
</feature>
<feature type="transmembrane region" description="Helical" evidence="1">
    <location>
        <begin position="192"/>
        <end position="223"/>
    </location>
</feature>
<dbReference type="PANTHER" id="PTHR16214:SF3">
    <property type="entry name" value="TRANSMEMBRANE PROTEIN 260"/>
    <property type="match status" value="1"/>
</dbReference>
<keyword evidence="1" id="KW-0812">Transmembrane</keyword>
<reference evidence="2 3" key="1">
    <citation type="submission" date="2016-10" db="EMBL/GenBank/DDBJ databases">
        <authorList>
            <person name="de Groot N.N."/>
        </authorList>
    </citation>
    <scope>NUCLEOTIDE SEQUENCE [LARGE SCALE GENOMIC DNA]</scope>
    <source>
        <strain evidence="2 3">DSM 25186</strain>
    </source>
</reference>
<keyword evidence="1" id="KW-1133">Transmembrane helix</keyword>
<feature type="transmembrane region" description="Helical" evidence="1">
    <location>
        <begin position="308"/>
        <end position="328"/>
    </location>
</feature>
<organism evidence="2 3">
    <name type="scientific">Catalinimonas alkaloidigena</name>
    <dbReference type="NCBI Taxonomy" id="1075417"/>
    <lineage>
        <taxon>Bacteria</taxon>
        <taxon>Pseudomonadati</taxon>
        <taxon>Bacteroidota</taxon>
        <taxon>Cytophagia</taxon>
        <taxon>Cytophagales</taxon>
        <taxon>Catalimonadaceae</taxon>
        <taxon>Catalinimonas</taxon>
    </lineage>
</organism>
<name>A0A1G9JBK1_9BACT</name>
<protein>
    <recommendedName>
        <fullName evidence="4">DUF2723 domain-containing protein</fullName>
    </recommendedName>
</protein>
<dbReference type="EMBL" id="FNFO01000005">
    <property type="protein sequence ID" value="SDL35007.1"/>
    <property type="molecule type" value="Genomic_DNA"/>
</dbReference>
<evidence type="ECO:0000313" key="3">
    <source>
        <dbReference type="Proteomes" id="UP000198510"/>
    </source>
</evidence>
<dbReference type="RefSeq" id="WP_089683412.1">
    <property type="nucleotide sequence ID" value="NZ_FNFO01000005.1"/>
</dbReference>
<gene>
    <name evidence="2" type="ORF">SAMN05421823_105270</name>
</gene>
<keyword evidence="1" id="KW-0472">Membrane</keyword>
<evidence type="ECO:0000313" key="2">
    <source>
        <dbReference type="EMBL" id="SDL35007.1"/>
    </source>
</evidence>
<feature type="transmembrane region" description="Helical" evidence="1">
    <location>
        <begin position="495"/>
        <end position="512"/>
    </location>
</feature>
<dbReference type="Proteomes" id="UP000198510">
    <property type="component" value="Unassembled WGS sequence"/>
</dbReference>
<accession>A0A1G9JBK1</accession>
<proteinExistence type="predicted"/>
<dbReference type="OrthoDB" id="9807602at2"/>
<feature type="transmembrane region" description="Helical" evidence="1">
    <location>
        <begin position="53"/>
        <end position="70"/>
    </location>
</feature>